<reference evidence="1" key="1">
    <citation type="submission" date="2021-01" db="EMBL/GenBank/DDBJ databases">
        <authorList>
            <consortium name="Genoscope - CEA"/>
            <person name="William W."/>
        </authorList>
    </citation>
    <scope>NUCLEOTIDE SEQUENCE</scope>
</reference>
<dbReference type="AlphaFoldDB" id="A0A8S1LA08"/>
<comment type="caution">
    <text evidence="1">The sequence shown here is derived from an EMBL/GenBank/DDBJ whole genome shotgun (WGS) entry which is preliminary data.</text>
</comment>
<evidence type="ECO:0000313" key="1">
    <source>
        <dbReference type="EMBL" id="CAD8062473.1"/>
    </source>
</evidence>
<sequence>MESSLLISTEDKKLIMLSISNEYKIEYQETFDKSYINNIILYNKNQMLTTQVDGRLRLWKRERQGQSFQLSQTRTVQAMKLISKIQQIPWETQNVLIGGDTLILMNAENGKQIKQYTNNNIQQNKIICIQCIWNNIIISGNSNGQVIKQNYGNGELLQVIVIEEGVKNLFVNNQYFLIHSNKKLYVQ</sequence>
<keyword evidence="2" id="KW-1185">Reference proteome</keyword>
<dbReference type="OMA" id="FWILGIC"/>
<proteinExistence type="predicted"/>
<protein>
    <submittedName>
        <fullName evidence="1">Uncharacterized protein</fullName>
    </submittedName>
</protein>
<dbReference type="EMBL" id="CAJJDM010000032">
    <property type="protein sequence ID" value="CAD8062473.1"/>
    <property type="molecule type" value="Genomic_DNA"/>
</dbReference>
<evidence type="ECO:0000313" key="2">
    <source>
        <dbReference type="Proteomes" id="UP000688137"/>
    </source>
</evidence>
<accession>A0A8S1LA08</accession>
<dbReference type="Proteomes" id="UP000688137">
    <property type="component" value="Unassembled WGS sequence"/>
</dbReference>
<gene>
    <name evidence="1" type="ORF">PPRIM_AZ9-3.1.T0330154</name>
</gene>
<organism evidence="1 2">
    <name type="scientific">Paramecium primaurelia</name>
    <dbReference type="NCBI Taxonomy" id="5886"/>
    <lineage>
        <taxon>Eukaryota</taxon>
        <taxon>Sar</taxon>
        <taxon>Alveolata</taxon>
        <taxon>Ciliophora</taxon>
        <taxon>Intramacronucleata</taxon>
        <taxon>Oligohymenophorea</taxon>
        <taxon>Peniculida</taxon>
        <taxon>Parameciidae</taxon>
        <taxon>Paramecium</taxon>
    </lineage>
</organism>
<name>A0A8S1LA08_PARPR</name>